<protein>
    <submittedName>
        <fullName evidence="4">MobA-like NTP transferase domain-containing protein</fullName>
    </submittedName>
</protein>
<keyword evidence="5" id="KW-1185">Reference proteome</keyword>
<evidence type="ECO:0000259" key="3">
    <source>
        <dbReference type="Pfam" id="PF12804"/>
    </source>
</evidence>
<keyword evidence="1" id="KW-0460">Magnesium</keyword>
<evidence type="ECO:0000313" key="4">
    <source>
        <dbReference type="EMBL" id="SIO16737.1"/>
    </source>
</evidence>
<dbReference type="EMBL" id="FSRO01000001">
    <property type="protein sequence ID" value="SIO16737.1"/>
    <property type="molecule type" value="Genomic_DNA"/>
</dbReference>
<keyword evidence="2" id="KW-0472">Membrane</keyword>
<dbReference type="AlphaFoldDB" id="A0A1N6HAL4"/>
<keyword evidence="2" id="KW-1133">Transmembrane helix</keyword>
<dbReference type="InterPro" id="IPR029044">
    <property type="entry name" value="Nucleotide-diphossugar_trans"/>
</dbReference>
<dbReference type="Pfam" id="PF12804">
    <property type="entry name" value="NTP_transf_3"/>
    <property type="match status" value="1"/>
</dbReference>
<gene>
    <name evidence="4" type="ORF">SAMN02743940_1097</name>
</gene>
<dbReference type="Gene3D" id="3.90.550.10">
    <property type="entry name" value="Spore Coat Polysaccharide Biosynthesis Protein SpsA, Chain A"/>
    <property type="match status" value="1"/>
</dbReference>
<evidence type="ECO:0000256" key="1">
    <source>
        <dbReference type="ARBA" id="ARBA00022842"/>
    </source>
</evidence>
<organism evidence="4 5">
    <name type="scientific">Nitrosomonas cryotolerans ATCC 49181</name>
    <dbReference type="NCBI Taxonomy" id="1131553"/>
    <lineage>
        <taxon>Bacteria</taxon>
        <taxon>Pseudomonadati</taxon>
        <taxon>Pseudomonadota</taxon>
        <taxon>Betaproteobacteria</taxon>
        <taxon>Nitrosomonadales</taxon>
        <taxon>Nitrosomonadaceae</taxon>
        <taxon>Nitrosomonas</taxon>
    </lineage>
</organism>
<dbReference type="RefSeq" id="WP_051537767.1">
    <property type="nucleotide sequence ID" value="NZ_FSRO01000001.1"/>
</dbReference>
<evidence type="ECO:0000256" key="2">
    <source>
        <dbReference type="SAM" id="Phobius"/>
    </source>
</evidence>
<accession>A0A1N6HAL4</accession>
<keyword evidence="4" id="KW-0808">Transferase</keyword>
<dbReference type="SUPFAM" id="SSF53448">
    <property type="entry name" value="Nucleotide-diphospho-sugar transferases"/>
    <property type="match status" value="1"/>
</dbReference>
<dbReference type="Proteomes" id="UP000185062">
    <property type="component" value="Unassembled WGS sequence"/>
</dbReference>
<dbReference type="GO" id="GO:0016779">
    <property type="term" value="F:nucleotidyltransferase activity"/>
    <property type="evidence" value="ECO:0007669"/>
    <property type="project" value="UniProtKB-ARBA"/>
</dbReference>
<dbReference type="InterPro" id="IPR025877">
    <property type="entry name" value="MobA-like_NTP_Trfase"/>
</dbReference>
<feature type="domain" description="MobA-like NTP transferase" evidence="3">
    <location>
        <begin position="30"/>
        <end position="144"/>
    </location>
</feature>
<keyword evidence="2" id="KW-0812">Transmembrane</keyword>
<sequence>MTQIKRNKRFTALVLAADRTANDPITLYTGVPCKAIAPVCGTPMIIRVLDVLAASDLVSSTILCGPPESFLPACPELKHRIESGQVTWLPNLNSPARSAESGFKLLDKDTPVLLTTADHALLTPTTLEYFLNQSYAANADATVGLVKHEDMMTAFPGTKRTVTRLRDGGFCGCNLFTFNPRGRELVTFWRQAEDMRKRPWRLILQILGLRMVLAYLLGSLTLKQALKAVSEKSRVNIQAVILPDPQAGIDVDSVKDLQFAEMILTKTAASSHNQNKST</sequence>
<reference evidence="4 5" key="1">
    <citation type="submission" date="2016-12" db="EMBL/GenBank/DDBJ databases">
        <authorList>
            <person name="Song W.-J."/>
            <person name="Kurnit D.M."/>
        </authorList>
    </citation>
    <scope>NUCLEOTIDE SEQUENCE [LARGE SCALE GENOMIC DNA]</scope>
    <source>
        <strain evidence="4 5">ATCC 49181</strain>
    </source>
</reference>
<name>A0A1N6HAL4_9PROT</name>
<feature type="transmembrane region" description="Helical" evidence="2">
    <location>
        <begin position="202"/>
        <end position="222"/>
    </location>
</feature>
<proteinExistence type="predicted"/>
<dbReference type="eggNOG" id="COG2266">
    <property type="taxonomic scope" value="Bacteria"/>
</dbReference>
<dbReference type="STRING" id="44575.SAMN05216419_10772"/>
<evidence type="ECO:0000313" key="5">
    <source>
        <dbReference type="Proteomes" id="UP000185062"/>
    </source>
</evidence>